<proteinExistence type="predicted"/>
<keyword evidence="8" id="KW-1185">Reference proteome</keyword>
<dbReference type="Proteomes" id="UP000258927">
    <property type="component" value="Chromosome"/>
</dbReference>
<feature type="transmembrane region" description="Helical" evidence="6">
    <location>
        <begin position="66"/>
        <end position="84"/>
    </location>
</feature>
<sequence length="199" mass="21131">MLLGFIIATCLITIVPGPSILLLLVVSIRQGTIAGLKYTLGVLAADSMLLTISLLGLGAVLQSSVMAFNIIKWAGVVYLIYLGIKQLRAPAQITIKADQKVLHPFTQGFAITALNPKAIGFLVAFFPQFINHRGDVMAQLLVLVPLFMGLVFLIFAICALLAGYSRLLFENRAGQISIKYGAAAGLIGSALAAAFVQKA</sequence>
<gene>
    <name evidence="7" type="ORF">MXMO3_02469</name>
</gene>
<dbReference type="KEGG" id="mmyr:MXMO3_02469"/>
<evidence type="ECO:0000256" key="2">
    <source>
        <dbReference type="ARBA" id="ARBA00022475"/>
    </source>
</evidence>
<dbReference type="GO" id="GO:0005886">
    <property type="term" value="C:plasma membrane"/>
    <property type="evidence" value="ECO:0007669"/>
    <property type="project" value="UniProtKB-SubCell"/>
</dbReference>
<keyword evidence="4 6" id="KW-1133">Transmembrane helix</keyword>
<dbReference type="PIRSF" id="PIRSF006324">
    <property type="entry name" value="LeuE"/>
    <property type="match status" value="1"/>
</dbReference>
<keyword evidence="2" id="KW-1003">Cell membrane</keyword>
<feature type="transmembrane region" description="Helical" evidence="6">
    <location>
        <begin position="105"/>
        <end position="130"/>
    </location>
</feature>
<dbReference type="GO" id="GO:0015171">
    <property type="term" value="F:amino acid transmembrane transporter activity"/>
    <property type="evidence" value="ECO:0007669"/>
    <property type="project" value="TreeGrafter"/>
</dbReference>
<keyword evidence="3 6" id="KW-0812">Transmembrane</keyword>
<protein>
    <submittedName>
        <fullName evidence="7">Putative membrane protein</fullName>
    </submittedName>
</protein>
<evidence type="ECO:0000313" key="8">
    <source>
        <dbReference type="Proteomes" id="UP000258927"/>
    </source>
</evidence>
<comment type="subcellular location">
    <subcellularLocation>
        <location evidence="1">Cell membrane</location>
        <topology evidence="1">Multi-pass membrane protein</topology>
    </subcellularLocation>
</comment>
<feature type="transmembrane region" description="Helical" evidence="6">
    <location>
        <begin position="38"/>
        <end position="60"/>
    </location>
</feature>
<organism evidence="7 8">
    <name type="scientific">Maritalea myrionectae</name>
    <dbReference type="NCBI Taxonomy" id="454601"/>
    <lineage>
        <taxon>Bacteria</taxon>
        <taxon>Pseudomonadati</taxon>
        <taxon>Pseudomonadota</taxon>
        <taxon>Alphaproteobacteria</taxon>
        <taxon>Hyphomicrobiales</taxon>
        <taxon>Devosiaceae</taxon>
        <taxon>Maritalea</taxon>
    </lineage>
</organism>
<feature type="transmembrane region" description="Helical" evidence="6">
    <location>
        <begin position="136"/>
        <end position="164"/>
    </location>
</feature>
<evidence type="ECO:0000256" key="1">
    <source>
        <dbReference type="ARBA" id="ARBA00004651"/>
    </source>
</evidence>
<evidence type="ECO:0000256" key="3">
    <source>
        <dbReference type="ARBA" id="ARBA00022692"/>
    </source>
</evidence>
<feature type="transmembrane region" description="Helical" evidence="6">
    <location>
        <begin position="6"/>
        <end position="26"/>
    </location>
</feature>
<dbReference type="InterPro" id="IPR001123">
    <property type="entry name" value="LeuE-type"/>
</dbReference>
<dbReference type="STRING" id="1122213.GCA_000423365_00112"/>
<name>A0A2R4MG13_9HYPH</name>
<keyword evidence="5 6" id="KW-0472">Membrane</keyword>
<dbReference type="PANTHER" id="PTHR30086">
    <property type="entry name" value="ARGININE EXPORTER PROTEIN ARGO"/>
    <property type="match status" value="1"/>
</dbReference>
<reference evidence="7 8" key="1">
    <citation type="submission" date="2017-05" db="EMBL/GenBank/DDBJ databases">
        <title>Genome Analysis of Maritalea myrionectae HL2708#5.</title>
        <authorList>
            <consortium name="Cotde Inc.-PKNU"/>
            <person name="Jang D."/>
            <person name="Oh H.-M."/>
        </authorList>
    </citation>
    <scope>NUCLEOTIDE SEQUENCE [LARGE SCALE GENOMIC DNA]</scope>
    <source>
        <strain evidence="7 8">HL2708#5</strain>
    </source>
</reference>
<evidence type="ECO:0000313" key="7">
    <source>
        <dbReference type="EMBL" id="AVX04981.1"/>
    </source>
</evidence>
<accession>A0A2R4MG13</accession>
<dbReference type="AlphaFoldDB" id="A0A2R4MG13"/>
<evidence type="ECO:0000256" key="6">
    <source>
        <dbReference type="SAM" id="Phobius"/>
    </source>
</evidence>
<dbReference type="Pfam" id="PF01810">
    <property type="entry name" value="LysE"/>
    <property type="match status" value="1"/>
</dbReference>
<dbReference type="EMBL" id="CP021330">
    <property type="protein sequence ID" value="AVX04981.1"/>
    <property type="molecule type" value="Genomic_DNA"/>
</dbReference>
<dbReference type="RefSeq" id="WP_117396056.1">
    <property type="nucleotide sequence ID" value="NZ_CP021330.1"/>
</dbReference>
<feature type="transmembrane region" description="Helical" evidence="6">
    <location>
        <begin position="176"/>
        <end position="196"/>
    </location>
</feature>
<evidence type="ECO:0000256" key="5">
    <source>
        <dbReference type="ARBA" id="ARBA00023136"/>
    </source>
</evidence>
<evidence type="ECO:0000256" key="4">
    <source>
        <dbReference type="ARBA" id="ARBA00022989"/>
    </source>
</evidence>
<dbReference type="PANTHER" id="PTHR30086:SF20">
    <property type="entry name" value="ARGININE EXPORTER PROTEIN ARGO-RELATED"/>
    <property type="match status" value="1"/>
</dbReference>